<dbReference type="RefSeq" id="WP_176239567.1">
    <property type="nucleotide sequence ID" value="NZ_AP024412.1"/>
</dbReference>
<dbReference type="Pfam" id="PF02655">
    <property type="entry name" value="ATP-grasp_3"/>
    <property type="match status" value="1"/>
</dbReference>
<evidence type="ECO:0000256" key="2">
    <source>
        <dbReference type="ARBA" id="ARBA00022741"/>
    </source>
</evidence>
<proteinExistence type="predicted"/>
<keyword evidence="1" id="KW-0436">Ligase</keyword>
<keyword evidence="3" id="KW-0067">ATP-binding</keyword>
<evidence type="ECO:0000256" key="1">
    <source>
        <dbReference type="ARBA" id="ARBA00022598"/>
    </source>
</evidence>
<evidence type="ECO:0000313" key="4">
    <source>
        <dbReference type="EMBL" id="BCR36104.1"/>
    </source>
</evidence>
<dbReference type="Proteomes" id="UP000620133">
    <property type="component" value="Chromosome"/>
</dbReference>
<name>A0A7U9TI14_9MOLU</name>
<dbReference type="InterPro" id="IPR048764">
    <property type="entry name" value="PylC_N"/>
</dbReference>
<reference evidence="4" key="1">
    <citation type="submission" date="2021-01" db="EMBL/GenBank/DDBJ databases">
        <title>Draft genome sequence of Acholeplasmataceae bacterium strain Mahy22.</title>
        <authorList>
            <person name="Watanabe M."/>
            <person name="Kojima H."/>
            <person name="Fukui M."/>
        </authorList>
    </citation>
    <scope>NUCLEOTIDE SEQUENCE</scope>
    <source>
        <strain evidence="4">Mahy22</strain>
    </source>
</reference>
<evidence type="ECO:0000313" key="5">
    <source>
        <dbReference type="Proteomes" id="UP000620133"/>
    </source>
</evidence>
<dbReference type="PANTHER" id="PTHR43055:SF1">
    <property type="entry name" value="FORMATE-DEPENDENT PHOSPHORIBOSYLGLYCINAMIDE FORMYLTRANSFERASE"/>
    <property type="match status" value="1"/>
</dbReference>
<dbReference type="SUPFAM" id="SSF56059">
    <property type="entry name" value="Glutathione synthetase ATP-binding domain-like"/>
    <property type="match status" value="1"/>
</dbReference>
<sequence length="328" mass="37189">MSDYNILILSAGRRVELVNLFKKASMDLKINSKVIAADCSETAPALYFADKKVTLPRIDNPEYIDKIIEISKKEQIKLIVPTIDTDLLLLSKNQDYIYKNSGAKVLISSEDVISICRDKIKTQYYLEKNGFKVPTLYNKDSQIIVFPVFIKPVDGSSSINAFKVNSIDELNNYSQIIKNPMIQEFIKGDEYTVDVFLDFNSNVITIVPRLRMAVRGGEISKGKIIKNKTVIDEVMQLMKTLKPIGHITVQLMVTKEGIKFIEINPRFGGGAPMSIQSGANSCINLYKLLMNEKLTYNDDYEEDLVFLRYDRSICLKDGIIQNDKSNNI</sequence>
<protein>
    <submittedName>
        <fullName evidence="4">Carbamoyl phosphate synthase</fullName>
    </submittedName>
</protein>
<gene>
    <name evidence="4" type="ORF">MPAN_009970</name>
</gene>
<keyword evidence="5" id="KW-1185">Reference proteome</keyword>
<dbReference type="GO" id="GO:0005829">
    <property type="term" value="C:cytosol"/>
    <property type="evidence" value="ECO:0007669"/>
    <property type="project" value="TreeGrafter"/>
</dbReference>
<keyword evidence="2" id="KW-0547">Nucleotide-binding</keyword>
<dbReference type="Pfam" id="PF21360">
    <property type="entry name" value="PylC-like_N"/>
    <property type="match status" value="1"/>
</dbReference>
<dbReference type="InterPro" id="IPR013815">
    <property type="entry name" value="ATP_grasp_subdomain_1"/>
</dbReference>
<organism evidence="4 5">
    <name type="scientific">Mariniplasma anaerobium</name>
    <dbReference type="NCBI Taxonomy" id="2735436"/>
    <lineage>
        <taxon>Bacteria</taxon>
        <taxon>Bacillati</taxon>
        <taxon>Mycoplasmatota</taxon>
        <taxon>Mollicutes</taxon>
        <taxon>Acholeplasmatales</taxon>
        <taxon>Acholeplasmataceae</taxon>
        <taxon>Mariniplasma</taxon>
    </lineage>
</organism>
<dbReference type="PROSITE" id="PS50975">
    <property type="entry name" value="ATP_GRASP"/>
    <property type="match status" value="1"/>
</dbReference>
<dbReference type="PANTHER" id="PTHR43055">
    <property type="entry name" value="FORMATE-DEPENDENT PHOSPHORIBOSYLGLYCINAMIDE FORMYLTRANSFERASE"/>
    <property type="match status" value="1"/>
</dbReference>
<dbReference type="GO" id="GO:0046872">
    <property type="term" value="F:metal ion binding"/>
    <property type="evidence" value="ECO:0007669"/>
    <property type="project" value="InterPro"/>
</dbReference>
<dbReference type="EMBL" id="AP024412">
    <property type="protein sequence ID" value="BCR36104.1"/>
    <property type="molecule type" value="Genomic_DNA"/>
</dbReference>
<evidence type="ECO:0000256" key="3">
    <source>
        <dbReference type="ARBA" id="ARBA00022840"/>
    </source>
</evidence>
<dbReference type="InterPro" id="IPR003806">
    <property type="entry name" value="ATP-grasp_PylC-type"/>
</dbReference>
<dbReference type="InterPro" id="IPR011761">
    <property type="entry name" value="ATP-grasp"/>
</dbReference>
<accession>A0A7U9TI14</accession>
<dbReference type="Gene3D" id="3.40.50.20">
    <property type="match status" value="1"/>
</dbReference>
<dbReference type="KEGG" id="manr:MPAN_009970"/>
<dbReference type="Gene3D" id="3.30.470.20">
    <property type="entry name" value="ATP-grasp fold, B domain"/>
    <property type="match status" value="1"/>
</dbReference>
<dbReference type="Gene3D" id="3.30.1490.20">
    <property type="entry name" value="ATP-grasp fold, A domain"/>
    <property type="match status" value="1"/>
</dbReference>
<dbReference type="GO" id="GO:0016874">
    <property type="term" value="F:ligase activity"/>
    <property type="evidence" value="ECO:0007669"/>
    <property type="project" value="UniProtKB-KW"/>
</dbReference>
<dbReference type="GO" id="GO:0005524">
    <property type="term" value="F:ATP binding"/>
    <property type="evidence" value="ECO:0007669"/>
    <property type="project" value="UniProtKB-UniRule"/>
</dbReference>
<dbReference type="AlphaFoldDB" id="A0A7U9TI14"/>